<dbReference type="Proteomes" id="UP001152523">
    <property type="component" value="Unassembled WGS sequence"/>
</dbReference>
<protein>
    <submittedName>
        <fullName evidence="1">Uncharacterized protein</fullName>
    </submittedName>
</protein>
<proteinExistence type="predicted"/>
<keyword evidence="2" id="KW-1185">Reference proteome</keyword>
<evidence type="ECO:0000313" key="1">
    <source>
        <dbReference type="EMBL" id="CAH9067749.1"/>
    </source>
</evidence>
<dbReference type="EMBL" id="CAMAPF010000014">
    <property type="protein sequence ID" value="CAH9067749.1"/>
    <property type="molecule type" value="Genomic_DNA"/>
</dbReference>
<sequence length="128" mass="14190">MVLKNKTCDFMQNENKIRLACCYSYTGQMCGQSCAHAFWHMISIGRDSLNITEYKLNCSSVKNKYYNRSVGILKKTILPCLVFELRLLCSKLGMDLARSSPGVGWGEPRPVPIIPVPGTGHPGPAPIL</sequence>
<organism evidence="1 2">
    <name type="scientific">Cuscuta epithymum</name>
    <dbReference type="NCBI Taxonomy" id="186058"/>
    <lineage>
        <taxon>Eukaryota</taxon>
        <taxon>Viridiplantae</taxon>
        <taxon>Streptophyta</taxon>
        <taxon>Embryophyta</taxon>
        <taxon>Tracheophyta</taxon>
        <taxon>Spermatophyta</taxon>
        <taxon>Magnoliopsida</taxon>
        <taxon>eudicotyledons</taxon>
        <taxon>Gunneridae</taxon>
        <taxon>Pentapetalae</taxon>
        <taxon>asterids</taxon>
        <taxon>lamiids</taxon>
        <taxon>Solanales</taxon>
        <taxon>Convolvulaceae</taxon>
        <taxon>Cuscuteae</taxon>
        <taxon>Cuscuta</taxon>
        <taxon>Cuscuta subgen. Cuscuta</taxon>
    </lineage>
</organism>
<gene>
    <name evidence="1" type="ORF">CEPIT_LOCUS2619</name>
</gene>
<evidence type="ECO:0000313" key="2">
    <source>
        <dbReference type="Proteomes" id="UP001152523"/>
    </source>
</evidence>
<comment type="caution">
    <text evidence="1">The sequence shown here is derived from an EMBL/GenBank/DDBJ whole genome shotgun (WGS) entry which is preliminary data.</text>
</comment>
<name>A0AAV0C681_9ASTE</name>
<accession>A0AAV0C681</accession>
<reference evidence="1" key="1">
    <citation type="submission" date="2022-07" db="EMBL/GenBank/DDBJ databases">
        <authorList>
            <person name="Macas J."/>
            <person name="Novak P."/>
            <person name="Neumann P."/>
        </authorList>
    </citation>
    <scope>NUCLEOTIDE SEQUENCE</scope>
</reference>
<dbReference type="AlphaFoldDB" id="A0AAV0C681"/>